<dbReference type="AlphaFoldDB" id="A0A897NGH4"/>
<evidence type="ECO:0000313" key="3">
    <source>
        <dbReference type="Proteomes" id="UP000663305"/>
    </source>
</evidence>
<protein>
    <submittedName>
        <fullName evidence="2">Uncharacterized protein</fullName>
    </submittedName>
</protein>
<reference evidence="2" key="1">
    <citation type="submission" date="2020-11" db="EMBL/GenBank/DDBJ databases">
        <title>Carbohydrate-dependent, anaerobic sulfur respiration: A novel catabolism in halophilic archaea.</title>
        <authorList>
            <person name="Sorokin D.Y."/>
            <person name="Messina E."/>
            <person name="Smedile F."/>
            <person name="La Cono V."/>
            <person name="Hallsworth J.E."/>
            <person name="Yakimov M.M."/>
        </authorList>
    </citation>
    <scope>NUCLEOTIDE SEQUENCE</scope>
    <source>
        <strain evidence="2">HSR-Bgl</strain>
    </source>
</reference>
<name>A0A897NGH4_9EURY</name>
<accession>A0A897NGH4</accession>
<evidence type="ECO:0000313" key="2">
    <source>
        <dbReference type="EMBL" id="QSG11441.1"/>
    </source>
</evidence>
<dbReference type="Proteomes" id="UP000663305">
    <property type="component" value="Chromosome"/>
</dbReference>
<feature type="region of interest" description="Disordered" evidence="1">
    <location>
        <begin position="114"/>
        <end position="155"/>
    </location>
</feature>
<feature type="compositionally biased region" description="Polar residues" evidence="1">
    <location>
        <begin position="119"/>
        <end position="139"/>
    </location>
</feature>
<dbReference type="EMBL" id="CP064789">
    <property type="protein sequence ID" value="QSG11441.1"/>
    <property type="molecule type" value="Genomic_DNA"/>
</dbReference>
<proteinExistence type="predicted"/>
<sequence length="625" mass="66778">MILLTYILGLHIIFIMYVKRRANVKAADHADSTPLATRRAVLAAGGTIGLGSLAGCTALDGVLDRAREEAVGTTSASPAGFYTGGDIDDVTAYRSGPVDIRFVPPTLQADSQRIEVDGWSTTTTTKAQDYNSSRSNKPSSIWVPDPRDEDSDDDGIGTLPEVLDTERALLVYADAAIEAIEGRSGDDATAALEAFSKATTTVRDALEDCPSEICRTVYEHADGRKRLAEDAGDAVGADEWDSARRSMQQARRIVQGDIDRIRGDLDSDGDGILDGTEPLYDYLDGEPTIGEHFVVSLPDASVRGGGPALAEELTPERVLAYFFGERDADSCGESDRAVAMHRDLACRDLLTSTLGLDGGFDLGRPSDIDKKDIRRGVAAFGTSGGVVVTGATPEADVTVPMARVSGQLSGENDCCFDYNDSWGEDTTIGEATVSETFVVPVAATPPDSPLPLPALLFVRRIRHEDQLLFVGGWQIDDGALYENSATLLVADGPNLVVGVTRSDIEDGGIDLEKTVTDDRVVRKKPGRTKYSNITLQSQYDPDAEYLPAGAHSVCRDDGDLYCWGVQSHESLARHDTRDCDDDDADVRPSAVITALDAPVLHLVGAADASNDVKFKAGAELSKSVN</sequence>
<organism evidence="2 3">
    <name type="scientific">Halapricum desulfuricans</name>
    <dbReference type="NCBI Taxonomy" id="2841257"/>
    <lineage>
        <taxon>Archaea</taxon>
        <taxon>Methanobacteriati</taxon>
        <taxon>Methanobacteriota</taxon>
        <taxon>Stenosarchaea group</taxon>
        <taxon>Halobacteria</taxon>
        <taxon>Halobacteriales</taxon>
        <taxon>Haloarculaceae</taxon>
        <taxon>Halapricum</taxon>
    </lineage>
</organism>
<gene>
    <name evidence="2" type="ORF">HSBGL_1014</name>
</gene>
<evidence type="ECO:0000256" key="1">
    <source>
        <dbReference type="SAM" id="MobiDB-lite"/>
    </source>
</evidence>